<dbReference type="InterPro" id="IPR013097">
    <property type="entry name" value="Dabb"/>
</dbReference>
<feature type="domain" description="Stress-response A/B barrel" evidence="1">
    <location>
        <begin position="1"/>
        <end position="68"/>
    </location>
</feature>
<reference evidence="2 3" key="1">
    <citation type="submission" date="2023-01" db="EMBL/GenBank/DDBJ databases">
        <title>Analysis of 21 Apiospora genomes using comparative genomics revels a genus with tremendous synthesis potential of carbohydrate active enzymes and secondary metabolites.</title>
        <authorList>
            <person name="Sorensen T."/>
        </authorList>
    </citation>
    <scope>NUCLEOTIDE SEQUENCE [LARGE SCALE GENOMIC DNA]</scope>
    <source>
        <strain evidence="2 3">CBS 117206</strain>
    </source>
</reference>
<evidence type="ECO:0000313" key="3">
    <source>
        <dbReference type="Proteomes" id="UP001392437"/>
    </source>
</evidence>
<keyword evidence="3" id="KW-1185">Reference proteome</keyword>
<evidence type="ECO:0000313" key="2">
    <source>
        <dbReference type="EMBL" id="KAK8092785.1"/>
    </source>
</evidence>
<comment type="caution">
    <text evidence="2">The sequence shown here is derived from an EMBL/GenBank/DDBJ whole genome shotgun (WGS) entry which is preliminary data.</text>
</comment>
<proteinExistence type="predicted"/>
<dbReference type="AlphaFoldDB" id="A0AAW0QDY1"/>
<dbReference type="EMBL" id="JAQQWP010000012">
    <property type="protein sequence ID" value="KAK8092785.1"/>
    <property type="molecule type" value="Genomic_DNA"/>
</dbReference>
<dbReference type="SUPFAM" id="SSF54909">
    <property type="entry name" value="Dimeric alpha+beta barrel"/>
    <property type="match status" value="1"/>
</dbReference>
<evidence type="ECO:0000259" key="1">
    <source>
        <dbReference type="PROSITE" id="PS51502"/>
    </source>
</evidence>
<dbReference type="InterPro" id="IPR011008">
    <property type="entry name" value="Dimeric_a/b-barrel"/>
</dbReference>
<dbReference type="Pfam" id="PF07876">
    <property type="entry name" value="Dabb"/>
    <property type="match status" value="1"/>
</dbReference>
<dbReference type="Gene3D" id="3.30.70.100">
    <property type="match status" value="1"/>
</dbReference>
<accession>A0AAW0QDY1</accession>
<gene>
    <name evidence="2" type="ORF">PG999_014372</name>
</gene>
<dbReference type="Proteomes" id="UP001392437">
    <property type="component" value="Unassembled WGS sequence"/>
</dbReference>
<name>A0AAW0QDY1_9PEZI</name>
<dbReference type="PROSITE" id="PS51502">
    <property type="entry name" value="S_R_A_B_BARREL"/>
    <property type="match status" value="1"/>
</dbReference>
<organism evidence="2 3">
    <name type="scientific">Apiospora kogelbergensis</name>
    <dbReference type="NCBI Taxonomy" id="1337665"/>
    <lineage>
        <taxon>Eukaryota</taxon>
        <taxon>Fungi</taxon>
        <taxon>Dikarya</taxon>
        <taxon>Ascomycota</taxon>
        <taxon>Pezizomycotina</taxon>
        <taxon>Sordariomycetes</taxon>
        <taxon>Xylariomycetidae</taxon>
        <taxon>Amphisphaeriales</taxon>
        <taxon>Apiosporaceae</taxon>
        <taxon>Apiospora</taxon>
    </lineage>
</organism>
<protein>
    <submittedName>
        <fullName evidence="2">Stress responsive A/B barrel domain protein</fullName>
    </submittedName>
</protein>
<sequence>MTVVHIVQFRFKDGTSPEAVSKDGIQYAFVMHFETPEDRDYYVKTDPVHQKFVKTNGPLIEKAIVVDYTVGEF</sequence>